<keyword evidence="4 8" id="KW-0378">Hydrolase</keyword>
<feature type="domain" description="Peptidase S53" evidence="10">
    <location>
        <begin position="238"/>
        <end position="669"/>
    </location>
</feature>
<feature type="active site" description="Charge relay system" evidence="8">
    <location>
        <position position="318"/>
    </location>
</feature>
<feature type="binding site" evidence="8">
    <location>
        <position position="649"/>
    </location>
    <ligand>
        <name>Ca(2+)</name>
        <dbReference type="ChEBI" id="CHEBI:29108"/>
    </ligand>
</feature>
<feature type="binding site" evidence="8">
    <location>
        <position position="628"/>
    </location>
    <ligand>
        <name>Ca(2+)</name>
        <dbReference type="ChEBI" id="CHEBI:29108"/>
    </ligand>
</feature>
<evidence type="ECO:0000256" key="6">
    <source>
        <dbReference type="ARBA" id="ARBA00022837"/>
    </source>
</evidence>
<evidence type="ECO:0000256" key="1">
    <source>
        <dbReference type="ARBA" id="ARBA00004239"/>
    </source>
</evidence>
<keyword evidence="6 8" id="KW-0106">Calcium</keyword>
<name>A0A177C9H0_9PLEO</name>
<keyword evidence="12" id="KW-1185">Reference proteome</keyword>
<dbReference type="GO" id="GO:0006508">
    <property type="term" value="P:proteolysis"/>
    <property type="evidence" value="ECO:0007669"/>
    <property type="project" value="UniProtKB-KW"/>
</dbReference>
<dbReference type="InterPro" id="IPR030400">
    <property type="entry name" value="Sedolisin_dom"/>
</dbReference>
<evidence type="ECO:0000256" key="9">
    <source>
        <dbReference type="SAM" id="SignalP"/>
    </source>
</evidence>
<dbReference type="Proteomes" id="UP000077069">
    <property type="component" value="Unassembled WGS sequence"/>
</dbReference>
<dbReference type="STRING" id="1460663.A0A177C9H0"/>
<dbReference type="GeneID" id="28759069"/>
<evidence type="ECO:0000259" key="10">
    <source>
        <dbReference type="PROSITE" id="PS51695"/>
    </source>
</evidence>
<dbReference type="GO" id="GO:0046872">
    <property type="term" value="F:metal ion binding"/>
    <property type="evidence" value="ECO:0007669"/>
    <property type="project" value="UniProtKB-UniRule"/>
</dbReference>
<keyword evidence="3 8" id="KW-0479">Metal-binding</keyword>
<organism evidence="11 12">
    <name type="scientific">Paraphaeosphaeria sporulosa</name>
    <dbReference type="NCBI Taxonomy" id="1460663"/>
    <lineage>
        <taxon>Eukaryota</taxon>
        <taxon>Fungi</taxon>
        <taxon>Dikarya</taxon>
        <taxon>Ascomycota</taxon>
        <taxon>Pezizomycotina</taxon>
        <taxon>Dothideomycetes</taxon>
        <taxon>Pleosporomycetidae</taxon>
        <taxon>Pleosporales</taxon>
        <taxon>Massarineae</taxon>
        <taxon>Didymosphaeriaceae</taxon>
        <taxon>Paraphaeosphaeria</taxon>
    </lineage>
</organism>
<dbReference type="RefSeq" id="XP_018034658.1">
    <property type="nucleotide sequence ID" value="XM_018175583.1"/>
</dbReference>
<dbReference type="EMBL" id="KV441553">
    <property type="protein sequence ID" value="OAG04293.1"/>
    <property type="molecule type" value="Genomic_DNA"/>
</dbReference>
<feature type="active site" description="Charge relay system" evidence="8">
    <location>
        <position position="314"/>
    </location>
</feature>
<protein>
    <submittedName>
        <fullName evidence="11">Putative alkaline serine protease AorO</fullName>
    </submittedName>
</protein>
<dbReference type="CDD" id="cd04056">
    <property type="entry name" value="Peptidases_S53"/>
    <property type="match status" value="1"/>
</dbReference>
<dbReference type="SMART" id="SM00944">
    <property type="entry name" value="Pro-kuma_activ"/>
    <property type="match status" value="1"/>
</dbReference>
<evidence type="ECO:0000256" key="7">
    <source>
        <dbReference type="ARBA" id="ARBA00023145"/>
    </source>
</evidence>
<dbReference type="Gene3D" id="3.40.50.200">
    <property type="entry name" value="Peptidase S8/S53 domain"/>
    <property type="match status" value="1"/>
</dbReference>
<evidence type="ECO:0000313" key="12">
    <source>
        <dbReference type="Proteomes" id="UP000077069"/>
    </source>
</evidence>
<dbReference type="GO" id="GO:0004252">
    <property type="term" value="F:serine-type endopeptidase activity"/>
    <property type="evidence" value="ECO:0007669"/>
    <property type="project" value="UniProtKB-UniRule"/>
</dbReference>
<keyword evidence="7" id="KW-0865">Zymogen</keyword>
<sequence>MLFKSLVVLTAALTGVHAAPASHRVLHESRSTPVTSWQKLGTIDARTVLPMRVGLTQRNIEAGRRALIDISHPESPKYGQHWTSEEVVDFFAPSADAVAAVRAWLEESGIASDNIGLSANKQWLQFDATAAEAEKIFQTKYHAYEHTGTGKTNIACDEYHVPAAIQKHIDYITPGIKLTTDSGLPVPKAFVKKRAEGAMKFKRPVLTMPMPTNVDGNKLELHMLAAIAEANLTNCNNVVTPPCIAALYNIPKGTKATPGNELGIFEDLNDVFSQEDLDAFFTLFAPYIKNGTQPKLDLIDGAVAPVPPAVAGLESALDFQISYPIIYPQNSVLFQTDDPVYERNYTFQGFLNNFFDAIDGSYCSFSAFGEKGNSPLDPVYPDPSNSPDAYKGKLQCGVYKPTPVISISYGGAEADLPISYQRRQCTEIMKLGLQGVSVINSSGDSGVEGRGGDPTPGNCLGKDNTVFAPQFPATCPYVTAVGSTVIQNTTSFEPGNEVPTTRFGSGGGFSNIYGRDLEAPWQILSVAGYFAQKPVNYPFYQTVNNASFNANGGIYNRAGRGYPDISALGDKIAIVGKSRPLLIGGTSASAPLFASILTRINEERLESGKRTVGFVNPVLYANPKAFNDVTTGSNPGCGTIGFPAKKGWDPVSGLGSADYGRLRKVLLALP</sequence>
<keyword evidence="2 8" id="KW-0645">Protease</keyword>
<evidence type="ECO:0000313" key="11">
    <source>
        <dbReference type="EMBL" id="OAG04293.1"/>
    </source>
</evidence>
<feature type="chain" id="PRO_5008057890" evidence="9">
    <location>
        <begin position="19"/>
        <end position="670"/>
    </location>
</feature>
<gene>
    <name evidence="11" type="ORF">CC84DRAFT_1120614</name>
</gene>
<feature type="binding site" evidence="8">
    <location>
        <position position="629"/>
    </location>
    <ligand>
        <name>Ca(2+)</name>
        <dbReference type="ChEBI" id="CHEBI:29108"/>
    </ligand>
</feature>
<evidence type="ECO:0000256" key="4">
    <source>
        <dbReference type="ARBA" id="ARBA00022801"/>
    </source>
</evidence>
<proteinExistence type="predicted"/>
<dbReference type="OrthoDB" id="409122at2759"/>
<comment type="cofactor">
    <cofactor evidence="8">
        <name>Ca(2+)</name>
        <dbReference type="ChEBI" id="CHEBI:29108"/>
    </cofactor>
    <text evidence="8">Binds 1 Ca(2+) ion per subunit.</text>
</comment>
<keyword evidence="5 8" id="KW-0720">Serine protease</keyword>
<reference evidence="11 12" key="1">
    <citation type="submission" date="2016-05" db="EMBL/GenBank/DDBJ databases">
        <title>Comparative analysis of secretome profiles of manganese(II)-oxidizing ascomycete fungi.</title>
        <authorList>
            <consortium name="DOE Joint Genome Institute"/>
            <person name="Zeiner C.A."/>
            <person name="Purvine S.O."/>
            <person name="Zink E.M."/>
            <person name="Wu S."/>
            <person name="Pasa-Tolic L."/>
            <person name="Chaput D.L."/>
            <person name="Haridas S."/>
            <person name="Grigoriev I.V."/>
            <person name="Santelli C.M."/>
            <person name="Hansel C.M."/>
        </authorList>
    </citation>
    <scope>NUCLEOTIDE SEQUENCE [LARGE SCALE GENOMIC DNA]</scope>
    <source>
        <strain evidence="11 12">AP3s5-JAC2a</strain>
    </source>
</reference>
<accession>A0A177C9H0</accession>
<dbReference type="CDD" id="cd11377">
    <property type="entry name" value="Pro-peptidase_S53"/>
    <property type="match status" value="1"/>
</dbReference>
<dbReference type="PANTHER" id="PTHR14218">
    <property type="entry name" value="PROTEASE S8 TRIPEPTIDYL PEPTIDASE I CLN2"/>
    <property type="match status" value="1"/>
</dbReference>
<dbReference type="SUPFAM" id="SSF52743">
    <property type="entry name" value="Subtilisin-like"/>
    <property type="match status" value="1"/>
</dbReference>
<comment type="subcellular location">
    <subcellularLocation>
        <location evidence="1">Secreted</location>
        <location evidence="1">Extracellular space</location>
    </subcellularLocation>
</comment>
<dbReference type="PROSITE" id="PS51695">
    <property type="entry name" value="SEDOLISIN"/>
    <property type="match status" value="1"/>
</dbReference>
<keyword evidence="9" id="KW-0732">Signal</keyword>
<dbReference type="GO" id="GO:0008240">
    <property type="term" value="F:tripeptidyl-peptidase activity"/>
    <property type="evidence" value="ECO:0007669"/>
    <property type="project" value="TreeGrafter"/>
</dbReference>
<dbReference type="Pfam" id="PF09286">
    <property type="entry name" value="Pro-kuma_activ"/>
    <property type="match status" value="1"/>
</dbReference>
<dbReference type="InterPro" id="IPR050819">
    <property type="entry name" value="Tripeptidyl-peptidase_I"/>
</dbReference>
<dbReference type="PANTHER" id="PTHR14218:SF19">
    <property type="entry name" value="SERINE PROTEASE AORO, PUTATIVE (AFU_ORTHOLOGUE AFUA_6G10250)-RELATED"/>
    <property type="match status" value="1"/>
</dbReference>
<feature type="binding site" evidence="8">
    <location>
        <position position="647"/>
    </location>
    <ligand>
        <name>Ca(2+)</name>
        <dbReference type="ChEBI" id="CHEBI:29108"/>
    </ligand>
</feature>
<dbReference type="AlphaFoldDB" id="A0A177C9H0"/>
<dbReference type="InParanoid" id="A0A177C9H0"/>
<dbReference type="InterPro" id="IPR015366">
    <property type="entry name" value="S53_propep"/>
</dbReference>
<evidence type="ECO:0000256" key="3">
    <source>
        <dbReference type="ARBA" id="ARBA00022723"/>
    </source>
</evidence>
<dbReference type="GO" id="GO:0005576">
    <property type="term" value="C:extracellular region"/>
    <property type="evidence" value="ECO:0007669"/>
    <property type="project" value="UniProtKB-SubCell"/>
</dbReference>
<dbReference type="SUPFAM" id="SSF54897">
    <property type="entry name" value="Protease propeptides/inhibitors"/>
    <property type="match status" value="1"/>
</dbReference>
<evidence type="ECO:0000256" key="2">
    <source>
        <dbReference type="ARBA" id="ARBA00022670"/>
    </source>
</evidence>
<feature type="signal peptide" evidence="9">
    <location>
        <begin position="1"/>
        <end position="18"/>
    </location>
</feature>
<feature type="active site" description="Charge relay system" evidence="8">
    <location>
        <position position="587"/>
    </location>
</feature>
<evidence type="ECO:0000256" key="8">
    <source>
        <dbReference type="PROSITE-ProRule" id="PRU01032"/>
    </source>
</evidence>
<evidence type="ECO:0000256" key="5">
    <source>
        <dbReference type="ARBA" id="ARBA00022825"/>
    </source>
</evidence>
<dbReference type="InterPro" id="IPR036852">
    <property type="entry name" value="Peptidase_S8/S53_dom_sf"/>
</dbReference>